<evidence type="ECO:0000313" key="5">
    <source>
        <dbReference type="EMBL" id="PSW05302.1"/>
    </source>
</evidence>
<dbReference type="Pfam" id="PF01464">
    <property type="entry name" value="SLT"/>
    <property type="match status" value="1"/>
</dbReference>
<dbReference type="InterPro" id="IPR008258">
    <property type="entry name" value="Transglycosylase_SLT_dom_1"/>
</dbReference>
<dbReference type="Proteomes" id="UP000241346">
    <property type="component" value="Unassembled WGS sequence"/>
</dbReference>
<dbReference type="AlphaFoldDB" id="A0A2T3MZD4"/>
<evidence type="ECO:0000259" key="4">
    <source>
        <dbReference type="Pfam" id="PF01464"/>
    </source>
</evidence>
<organism evidence="5 6">
    <name type="scientific">Photobacterium rosenbergii</name>
    <dbReference type="NCBI Taxonomy" id="294936"/>
    <lineage>
        <taxon>Bacteria</taxon>
        <taxon>Pseudomonadati</taxon>
        <taxon>Pseudomonadota</taxon>
        <taxon>Gammaproteobacteria</taxon>
        <taxon>Vibrionales</taxon>
        <taxon>Vibrionaceae</taxon>
        <taxon>Photobacterium</taxon>
    </lineage>
</organism>
<dbReference type="Gene3D" id="1.10.530.10">
    <property type="match status" value="1"/>
</dbReference>
<dbReference type="InterPro" id="IPR023346">
    <property type="entry name" value="Lysozyme-like_dom_sf"/>
</dbReference>
<sequence>MDTGMKKLSLMIALALLPTAAVSDSFKDLDNAVTELNKPAYIERAEFLEWHSNHLAEFANWRKEYIKKWDGERKDSIQTWGDTVIDSEHLAVEVSADNTSRTIIDFEKETVTFEVLVDEGLEPKDITTLVSQHVEQAEQLESLLGSNLLSAVTYEELSERDLDYSNEKEKTALREILAQTNQQLQEMEKEVELLAETSGAEVDPKLVDQQKQELVDDALTRMQVLNNIYEKQRERVAEDSRSAKIMTYQVRMPSESLEKRIAPYLADIYKQSEAFDIEPALVLAIMHTESSFNSRARSPVPAFGLMQVVTTSAGHDVNRIVHKVDKPMNENDLYQPDYNIEAGTAYLDILNSRYLKHINDPQSREYCVIAAYNTGAGNVAKAFGERRLANAVEKINTLSPEDVYHTLINHLPYDETVNYLKKVTDRKAMYREEKGAV</sequence>
<accession>A0A2T3MZD4</accession>
<feature type="coiled-coil region" evidence="2">
    <location>
        <begin position="170"/>
        <end position="235"/>
    </location>
</feature>
<evidence type="ECO:0000256" key="2">
    <source>
        <dbReference type="SAM" id="Coils"/>
    </source>
</evidence>
<comment type="similarity">
    <text evidence="1">Belongs to the transglycosylase Slt family.</text>
</comment>
<dbReference type="PANTHER" id="PTHR37423:SF2">
    <property type="entry name" value="MEMBRANE-BOUND LYTIC MUREIN TRANSGLYCOSYLASE C"/>
    <property type="match status" value="1"/>
</dbReference>
<keyword evidence="2" id="KW-0175">Coiled coil</keyword>
<evidence type="ECO:0000256" key="1">
    <source>
        <dbReference type="ARBA" id="ARBA00007734"/>
    </source>
</evidence>
<evidence type="ECO:0000313" key="6">
    <source>
        <dbReference type="Proteomes" id="UP000241346"/>
    </source>
</evidence>
<evidence type="ECO:0000256" key="3">
    <source>
        <dbReference type="SAM" id="SignalP"/>
    </source>
</evidence>
<dbReference type="PANTHER" id="PTHR37423">
    <property type="entry name" value="SOLUBLE LYTIC MUREIN TRANSGLYCOSYLASE-RELATED"/>
    <property type="match status" value="1"/>
</dbReference>
<comment type="caution">
    <text evidence="5">The sequence shown here is derived from an EMBL/GenBank/DDBJ whole genome shotgun (WGS) entry which is preliminary data.</text>
</comment>
<keyword evidence="3" id="KW-0732">Signal</keyword>
<feature type="signal peptide" evidence="3">
    <location>
        <begin position="1"/>
        <end position="23"/>
    </location>
</feature>
<dbReference type="CDD" id="cd16893">
    <property type="entry name" value="LT_MltC_MltE"/>
    <property type="match status" value="1"/>
</dbReference>
<proteinExistence type="inferred from homology"/>
<gene>
    <name evidence="5" type="ORF">C9J01_27505</name>
</gene>
<dbReference type="EMBL" id="PYMB01000035">
    <property type="protein sequence ID" value="PSW05302.1"/>
    <property type="molecule type" value="Genomic_DNA"/>
</dbReference>
<feature type="chain" id="PRO_5015579648" description="Transglycosylase SLT domain-containing protein" evidence="3">
    <location>
        <begin position="24"/>
        <end position="437"/>
    </location>
</feature>
<feature type="domain" description="Transglycosylase SLT" evidence="4">
    <location>
        <begin position="270"/>
        <end position="387"/>
    </location>
</feature>
<reference evidence="5 6" key="1">
    <citation type="submission" date="2018-03" db="EMBL/GenBank/DDBJ databases">
        <title>Whole genome sequencing of Histamine producing bacteria.</title>
        <authorList>
            <person name="Butler K."/>
        </authorList>
    </citation>
    <scope>NUCLEOTIDE SEQUENCE [LARGE SCALE GENOMIC DNA]</scope>
    <source>
        <strain evidence="5 6">DSM 19138</strain>
    </source>
</reference>
<dbReference type="SUPFAM" id="SSF53955">
    <property type="entry name" value="Lysozyme-like"/>
    <property type="match status" value="1"/>
</dbReference>
<protein>
    <recommendedName>
        <fullName evidence="4">Transglycosylase SLT domain-containing protein</fullName>
    </recommendedName>
</protein>
<name>A0A2T3MZD4_9GAMM</name>